<dbReference type="Gene3D" id="3.60.110.10">
    <property type="entry name" value="Carbon-nitrogen hydrolase"/>
    <property type="match status" value="1"/>
</dbReference>
<dbReference type="SUPFAM" id="SSF56317">
    <property type="entry name" value="Carbon-nitrogen hydrolase"/>
    <property type="match status" value="1"/>
</dbReference>
<organism evidence="4 5">
    <name type="scientific">Vibrio ulleungensis</name>
    <dbReference type="NCBI Taxonomy" id="2807619"/>
    <lineage>
        <taxon>Bacteria</taxon>
        <taxon>Pseudomonadati</taxon>
        <taxon>Pseudomonadota</taxon>
        <taxon>Gammaproteobacteria</taxon>
        <taxon>Vibrionales</taxon>
        <taxon>Vibrionaceae</taxon>
        <taxon>Vibrio</taxon>
    </lineage>
</organism>
<proteinExistence type="inferred from homology"/>
<dbReference type="PROSITE" id="PS50263">
    <property type="entry name" value="CN_HYDROLASE"/>
    <property type="match status" value="1"/>
</dbReference>
<dbReference type="CDD" id="cd07572">
    <property type="entry name" value="nit"/>
    <property type="match status" value="1"/>
</dbReference>
<feature type="domain" description="CN hydrolase" evidence="3">
    <location>
        <begin position="17"/>
        <end position="264"/>
    </location>
</feature>
<dbReference type="Pfam" id="PF00795">
    <property type="entry name" value="CN_hydrolase"/>
    <property type="match status" value="1"/>
</dbReference>
<dbReference type="InterPro" id="IPR045254">
    <property type="entry name" value="Nit1/2_C-N_Hydrolase"/>
</dbReference>
<protein>
    <submittedName>
        <fullName evidence="4">Carbon-nitrogen hydrolase family protein</fullName>
    </submittedName>
</protein>
<dbReference type="InterPro" id="IPR036526">
    <property type="entry name" value="C-N_Hydrolase_sf"/>
</dbReference>
<keyword evidence="5" id="KW-1185">Reference proteome</keyword>
<dbReference type="EMBL" id="JAFEUM010000007">
    <property type="protein sequence ID" value="MBM7038016.1"/>
    <property type="molecule type" value="Genomic_DNA"/>
</dbReference>
<gene>
    <name evidence="4" type="ORF">JQC93_16600</name>
</gene>
<keyword evidence="2 4" id="KW-0378">Hydrolase</keyword>
<comment type="caution">
    <text evidence="4">The sequence shown here is derived from an EMBL/GenBank/DDBJ whole genome shotgun (WGS) entry which is preliminary data.</text>
</comment>
<accession>A0ABS2HMU8</accession>
<dbReference type="PANTHER" id="PTHR23088:SF27">
    <property type="entry name" value="DEAMINATED GLUTATHIONE AMIDASE"/>
    <property type="match status" value="1"/>
</dbReference>
<dbReference type="PANTHER" id="PTHR23088">
    <property type="entry name" value="NITRILASE-RELATED"/>
    <property type="match status" value="1"/>
</dbReference>
<dbReference type="RefSeq" id="WP_205159499.1">
    <property type="nucleotide sequence ID" value="NZ_JAFEUM010000007.1"/>
</dbReference>
<dbReference type="InterPro" id="IPR003010">
    <property type="entry name" value="C-N_Hydrolase"/>
</dbReference>
<evidence type="ECO:0000313" key="4">
    <source>
        <dbReference type="EMBL" id="MBM7038016.1"/>
    </source>
</evidence>
<dbReference type="GO" id="GO:0016787">
    <property type="term" value="F:hydrolase activity"/>
    <property type="evidence" value="ECO:0007669"/>
    <property type="project" value="UniProtKB-KW"/>
</dbReference>
<dbReference type="InterPro" id="IPR001110">
    <property type="entry name" value="UPF0012_CS"/>
</dbReference>
<evidence type="ECO:0000256" key="1">
    <source>
        <dbReference type="ARBA" id="ARBA00010613"/>
    </source>
</evidence>
<dbReference type="Proteomes" id="UP000809621">
    <property type="component" value="Unassembled WGS sequence"/>
</dbReference>
<comment type="similarity">
    <text evidence="1">Belongs to the carbon-nitrogen hydrolase superfamily. NIT1/NIT2 family.</text>
</comment>
<name>A0ABS2HMU8_9VIBR</name>
<evidence type="ECO:0000313" key="5">
    <source>
        <dbReference type="Proteomes" id="UP000809621"/>
    </source>
</evidence>
<evidence type="ECO:0000256" key="2">
    <source>
        <dbReference type="ARBA" id="ARBA00022801"/>
    </source>
</evidence>
<evidence type="ECO:0000259" key="3">
    <source>
        <dbReference type="PROSITE" id="PS50263"/>
    </source>
</evidence>
<sequence>MDSNAVESSIFEHTLSTRVGVIQANSTDDLHLNLQFLEQQLVELSEQRVSMVFTPENMLLFANTTAYQEAAEELNRGPIQNRLSELAKRYKLWLHIGSFPIKQSSSKLSTTSLLFNPSGELASHYKKLHLFDVDVGDAHQRYRESDTYQAGHEVVTCKTPAGRLGITICYDVRFPALYQSLRESGANVIVVAAAFTQVTGKAHWETLLQSRAIETQSWIIASAQCGTHSDSRNTYGHSMVIDPWGTIAERLTDTAGHFVVSIDHQKTDEVRQAMPLLDHTRFHTNLKE</sequence>
<reference evidence="4 5" key="1">
    <citation type="submission" date="2021-02" db="EMBL/GenBank/DDBJ databases">
        <authorList>
            <person name="Park J.-S."/>
        </authorList>
    </citation>
    <scope>NUCLEOTIDE SEQUENCE [LARGE SCALE GENOMIC DNA]</scope>
    <source>
        <strain evidence="4 5">188UL20-2</strain>
    </source>
</reference>
<dbReference type="PROSITE" id="PS01227">
    <property type="entry name" value="UPF0012"/>
    <property type="match status" value="1"/>
</dbReference>